<keyword evidence="1 4" id="KW-0808">Transferase</keyword>
<evidence type="ECO:0000259" key="3">
    <source>
        <dbReference type="PROSITE" id="PS51186"/>
    </source>
</evidence>
<feature type="domain" description="N-acetyltransferase" evidence="3">
    <location>
        <begin position="52"/>
        <end position="197"/>
    </location>
</feature>
<dbReference type="Proteomes" id="UP000294360">
    <property type="component" value="Chromosome"/>
</dbReference>
<dbReference type="InterPro" id="IPR050832">
    <property type="entry name" value="Bact_Acetyltransf"/>
</dbReference>
<organism evidence="4 5">
    <name type="scientific">Methylocella tundrae</name>
    <dbReference type="NCBI Taxonomy" id="227605"/>
    <lineage>
        <taxon>Bacteria</taxon>
        <taxon>Pseudomonadati</taxon>
        <taxon>Pseudomonadota</taxon>
        <taxon>Alphaproteobacteria</taxon>
        <taxon>Hyphomicrobiales</taxon>
        <taxon>Beijerinckiaceae</taxon>
        <taxon>Methylocella</taxon>
    </lineage>
</organism>
<dbReference type="GO" id="GO:0016747">
    <property type="term" value="F:acyltransferase activity, transferring groups other than amino-acyl groups"/>
    <property type="evidence" value="ECO:0007669"/>
    <property type="project" value="InterPro"/>
</dbReference>
<dbReference type="InterPro" id="IPR016181">
    <property type="entry name" value="Acyl_CoA_acyltransferase"/>
</dbReference>
<dbReference type="PROSITE" id="PS51186">
    <property type="entry name" value="GNAT"/>
    <property type="match status" value="1"/>
</dbReference>
<reference evidence="4 5" key="1">
    <citation type="submission" date="2019-03" db="EMBL/GenBank/DDBJ databases">
        <authorList>
            <person name="Kox A.R. M."/>
        </authorList>
    </citation>
    <scope>NUCLEOTIDE SEQUENCE [LARGE SCALE GENOMIC DNA]</scope>
    <source>
        <strain evidence="4">MTUNDRAET4 annotated genome</strain>
    </source>
</reference>
<accession>A0A4U8Z552</accession>
<dbReference type="KEGG" id="mtun:MTUNDRAET4_3765"/>
<protein>
    <submittedName>
        <fullName evidence="4">GNAT family N-acetyltransferase (Modular protein)</fullName>
    </submittedName>
</protein>
<dbReference type="AlphaFoldDB" id="A0A4U8Z552"/>
<dbReference type="EMBL" id="LR536450">
    <property type="protein sequence ID" value="VFU10652.1"/>
    <property type="molecule type" value="Genomic_DNA"/>
</dbReference>
<dbReference type="SUPFAM" id="SSF55729">
    <property type="entry name" value="Acyl-CoA N-acyltransferases (Nat)"/>
    <property type="match status" value="1"/>
</dbReference>
<evidence type="ECO:0000256" key="1">
    <source>
        <dbReference type="ARBA" id="ARBA00022679"/>
    </source>
</evidence>
<dbReference type="PANTHER" id="PTHR43877:SF1">
    <property type="entry name" value="ACETYLTRANSFERASE"/>
    <property type="match status" value="1"/>
</dbReference>
<dbReference type="Pfam" id="PF13508">
    <property type="entry name" value="Acetyltransf_7"/>
    <property type="match status" value="1"/>
</dbReference>
<dbReference type="InterPro" id="IPR000182">
    <property type="entry name" value="GNAT_dom"/>
</dbReference>
<evidence type="ECO:0000313" key="5">
    <source>
        <dbReference type="Proteomes" id="UP000294360"/>
    </source>
</evidence>
<sequence length="214" mass="23550">MSARQLSSWRAAREDASAFLRLWLNLTCRRARRLRPLSSHRSNYNRMADLSLSLTQQTPGDSAAIERLDERAFGPGRFARSAYRLREGVEPDYALSFVARVGTLLVGANRMTTIRCGQALALLLGPLTVDPAFRSGGIGEALVQKSLEAAREAGHTLVLLVGDLPYYERMGFQPVPPGQITFIGPVDPDRLLYCELVEGALAAVGGRVRRVRAR</sequence>
<dbReference type="CDD" id="cd04301">
    <property type="entry name" value="NAT_SF"/>
    <property type="match status" value="1"/>
</dbReference>
<evidence type="ECO:0000256" key="2">
    <source>
        <dbReference type="ARBA" id="ARBA00023315"/>
    </source>
</evidence>
<keyword evidence="2" id="KW-0012">Acyltransferase</keyword>
<evidence type="ECO:0000313" key="4">
    <source>
        <dbReference type="EMBL" id="VFU10652.1"/>
    </source>
</evidence>
<dbReference type="Gene3D" id="3.40.630.30">
    <property type="match status" value="1"/>
</dbReference>
<gene>
    <name evidence="4" type="ORF">MTUNDRAET4_3765</name>
</gene>
<dbReference type="PANTHER" id="PTHR43877">
    <property type="entry name" value="AMINOALKYLPHOSPHONATE N-ACETYLTRANSFERASE-RELATED-RELATED"/>
    <property type="match status" value="1"/>
</dbReference>
<proteinExistence type="predicted"/>
<name>A0A4U8Z552_METTU</name>